<dbReference type="PANTHER" id="PTHR11177:SF365">
    <property type="entry name" value="ENDOCHITINASE B"/>
    <property type="match status" value="1"/>
</dbReference>
<evidence type="ECO:0000256" key="2">
    <source>
        <dbReference type="ARBA" id="ARBA00004613"/>
    </source>
</evidence>
<dbReference type="FunFam" id="3.20.20.80:FF:000075">
    <property type="entry name" value="Sporulation-specific chitinase"/>
    <property type="match status" value="1"/>
</dbReference>
<comment type="subcellular location">
    <subcellularLocation>
        <location evidence="2">Secreted</location>
    </subcellularLocation>
</comment>
<evidence type="ECO:0000256" key="5">
    <source>
        <dbReference type="ARBA" id="ARBA00022525"/>
    </source>
</evidence>
<evidence type="ECO:0000256" key="9">
    <source>
        <dbReference type="ARBA" id="ARBA00023277"/>
    </source>
</evidence>
<feature type="chain" id="PRO_5034962020" description="chitinase" evidence="13">
    <location>
        <begin position="23"/>
        <end position="440"/>
    </location>
</feature>
<evidence type="ECO:0000256" key="4">
    <source>
        <dbReference type="ARBA" id="ARBA00012729"/>
    </source>
</evidence>
<dbReference type="EMBL" id="JAADJG010000107">
    <property type="protein sequence ID" value="KAF4455042.1"/>
    <property type="molecule type" value="Genomic_DNA"/>
</dbReference>
<proteinExistence type="inferred from homology"/>
<evidence type="ECO:0000256" key="10">
    <source>
        <dbReference type="ARBA" id="ARBA00023295"/>
    </source>
</evidence>
<feature type="signal peptide" evidence="13">
    <location>
        <begin position="1"/>
        <end position="22"/>
    </location>
</feature>
<dbReference type="AlphaFoldDB" id="A0A8H4PBT6"/>
<comment type="catalytic activity">
    <reaction evidence="1">
        <text>Random endo-hydrolysis of N-acetyl-beta-D-glucosaminide (1-&gt;4)-beta-linkages in chitin and chitodextrins.</text>
        <dbReference type="EC" id="3.2.1.14"/>
    </reaction>
</comment>
<dbReference type="Gene3D" id="3.10.50.10">
    <property type="match status" value="1"/>
</dbReference>
<dbReference type="GO" id="GO:0005576">
    <property type="term" value="C:extracellular region"/>
    <property type="evidence" value="ECO:0007669"/>
    <property type="project" value="UniProtKB-SubCell"/>
</dbReference>
<dbReference type="InterPro" id="IPR029070">
    <property type="entry name" value="Chitinase_insertion_sf"/>
</dbReference>
<dbReference type="Proteomes" id="UP000605986">
    <property type="component" value="Unassembled WGS sequence"/>
</dbReference>
<dbReference type="GO" id="GO:0006032">
    <property type="term" value="P:chitin catabolic process"/>
    <property type="evidence" value="ECO:0007669"/>
    <property type="project" value="UniProtKB-KW"/>
</dbReference>
<dbReference type="EC" id="3.2.1.14" evidence="4"/>
<keyword evidence="5" id="KW-0964">Secreted</keyword>
<keyword evidence="9" id="KW-0119">Carbohydrate metabolism</keyword>
<comment type="caution">
    <text evidence="15">The sequence shown here is derived from an EMBL/GenBank/DDBJ whole genome shotgun (WGS) entry which is preliminary data.</text>
</comment>
<sequence length="440" mass="48635">MLARYLRMAVLVIAIQFMLSAAEPNALQLYQREPSQSDVKYANMVYFVNWGIYERDFQPQDLPVSSITHVLYAFMNVQQDGTVFTGDTYADLEKHYEGDSWLESDKDNAFGCVKQLFLLKKAHRNLKVLLSIGGWTWSTNFATTAASAASRSAFAKSAVTLLKDWGFDGIDIDWEYPASDEDAANMVLLLQAVRNELDAYASKHAPGYHFQLTIAAPAGSSHYSKLRLADLGRIVDYINIMAYDYVGSRSSVAGHSANLYANTDIPQSTPFNTDDAVKAYLDAGVPSHKLILGMPAYGRSFIGASGMGEPYSGVGLPNKALGSWEAGVWDYKALSKQGLEIMYDEKAQAYYGKYQSGRGIFSYDTPETIQKKVSYLKQRGLGGAMFWEASGDGRGQESLVGTSFRSLGNLDQTENLLVYPDSRYRNIASGMEAGLRLDIE</sequence>
<keyword evidence="11" id="KW-0624">Polysaccharide degradation</keyword>
<keyword evidence="10 12" id="KW-0326">Glycosidase</keyword>
<feature type="domain" description="GH18" evidence="14">
    <location>
        <begin position="41"/>
        <end position="410"/>
    </location>
</feature>
<dbReference type="GO" id="GO:0008843">
    <property type="term" value="F:endochitinase activity"/>
    <property type="evidence" value="ECO:0007669"/>
    <property type="project" value="UniProtKB-EC"/>
</dbReference>
<evidence type="ECO:0000256" key="1">
    <source>
        <dbReference type="ARBA" id="ARBA00000822"/>
    </source>
</evidence>
<protein>
    <recommendedName>
        <fullName evidence="4">chitinase</fullName>
        <ecNumber evidence="4">3.2.1.14</ecNumber>
    </recommendedName>
</protein>
<evidence type="ECO:0000256" key="12">
    <source>
        <dbReference type="RuleBase" id="RU000489"/>
    </source>
</evidence>
<evidence type="ECO:0000313" key="16">
    <source>
        <dbReference type="Proteomes" id="UP000605986"/>
    </source>
</evidence>
<dbReference type="PANTHER" id="PTHR11177">
    <property type="entry name" value="CHITINASE"/>
    <property type="match status" value="1"/>
</dbReference>
<evidence type="ECO:0000256" key="13">
    <source>
        <dbReference type="SAM" id="SignalP"/>
    </source>
</evidence>
<organism evidence="15 16">
    <name type="scientific">Fusarium austroafricanum</name>
    <dbReference type="NCBI Taxonomy" id="2364996"/>
    <lineage>
        <taxon>Eukaryota</taxon>
        <taxon>Fungi</taxon>
        <taxon>Dikarya</taxon>
        <taxon>Ascomycota</taxon>
        <taxon>Pezizomycotina</taxon>
        <taxon>Sordariomycetes</taxon>
        <taxon>Hypocreomycetidae</taxon>
        <taxon>Hypocreales</taxon>
        <taxon>Nectriaceae</taxon>
        <taxon>Fusarium</taxon>
        <taxon>Fusarium concolor species complex</taxon>
    </lineage>
</organism>
<dbReference type="PROSITE" id="PS01095">
    <property type="entry name" value="GH18_1"/>
    <property type="match status" value="1"/>
</dbReference>
<accession>A0A8H4PBT6</accession>
<dbReference type="GO" id="GO:0000272">
    <property type="term" value="P:polysaccharide catabolic process"/>
    <property type="evidence" value="ECO:0007669"/>
    <property type="project" value="UniProtKB-KW"/>
</dbReference>
<dbReference type="GO" id="GO:0008061">
    <property type="term" value="F:chitin binding"/>
    <property type="evidence" value="ECO:0007669"/>
    <property type="project" value="InterPro"/>
</dbReference>
<evidence type="ECO:0000256" key="11">
    <source>
        <dbReference type="ARBA" id="ARBA00023326"/>
    </source>
</evidence>
<dbReference type="InterPro" id="IPR011583">
    <property type="entry name" value="Chitinase_II/V-like_cat"/>
</dbReference>
<dbReference type="PROSITE" id="PS51910">
    <property type="entry name" value="GH18_2"/>
    <property type="match status" value="1"/>
</dbReference>
<dbReference type="InterPro" id="IPR001223">
    <property type="entry name" value="Glyco_hydro18_cat"/>
</dbReference>
<keyword evidence="6 13" id="KW-0732">Signal</keyword>
<evidence type="ECO:0000259" key="14">
    <source>
        <dbReference type="PROSITE" id="PS51910"/>
    </source>
</evidence>
<dbReference type="InterPro" id="IPR001579">
    <property type="entry name" value="Glyco_hydro_18_chit_AS"/>
</dbReference>
<evidence type="ECO:0000256" key="3">
    <source>
        <dbReference type="ARBA" id="ARBA00008682"/>
    </source>
</evidence>
<keyword evidence="7 12" id="KW-0378">Hydrolase</keyword>
<dbReference type="SUPFAM" id="SSF54556">
    <property type="entry name" value="Chitinase insertion domain"/>
    <property type="match status" value="1"/>
</dbReference>
<dbReference type="Pfam" id="PF00704">
    <property type="entry name" value="Glyco_hydro_18"/>
    <property type="match status" value="1"/>
</dbReference>
<dbReference type="Gene3D" id="3.20.20.80">
    <property type="entry name" value="Glycosidases"/>
    <property type="match status" value="1"/>
</dbReference>
<evidence type="ECO:0000256" key="7">
    <source>
        <dbReference type="ARBA" id="ARBA00022801"/>
    </source>
</evidence>
<dbReference type="InterPro" id="IPR017853">
    <property type="entry name" value="GH"/>
</dbReference>
<dbReference type="CDD" id="cd06548">
    <property type="entry name" value="GH18_chitinase"/>
    <property type="match status" value="1"/>
</dbReference>
<gene>
    <name evidence="15" type="ORF">F53441_2547</name>
</gene>
<comment type="similarity">
    <text evidence="3">Belongs to the glycosyl hydrolase 18 family. Chitinase class V subfamily.</text>
</comment>
<keyword evidence="16" id="KW-1185">Reference proteome</keyword>
<name>A0A8H4PBT6_9HYPO</name>
<dbReference type="InterPro" id="IPR050314">
    <property type="entry name" value="Glycosyl_Hydrlase_18"/>
</dbReference>
<keyword evidence="8" id="KW-0146">Chitin degradation</keyword>
<reference evidence="15" key="1">
    <citation type="submission" date="2020-01" db="EMBL/GenBank/DDBJ databases">
        <title>Identification and distribution of gene clusters putatively required for synthesis of sphingolipid metabolism inhibitors in phylogenetically diverse species of the filamentous fungus Fusarium.</title>
        <authorList>
            <person name="Kim H.-S."/>
            <person name="Busman M."/>
            <person name="Brown D.W."/>
            <person name="Divon H."/>
            <person name="Uhlig S."/>
            <person name="Proctor R.H."/>
        </authorList>
    </citation>
    <scope>NUCLEOTIDE SEQUENCE</scope>
    <source>
        <strain evidence="15">NRRL 53441</strain>
    </source>
</reference>
<dbReference type="SUPFAM" id="SSF51445">
    <property type="entry name" value="(Trans)glycosidases"/>
    <property type="match status" value="1"/>
</dbReference>
<evidence type="ECO:0000256" key="8">
    <source>
        <dbReference type="ARBA" id="ARBA00023024"/>
    </source>
</evidence>
<dbReference type="OrthoDB" id="76388at2759"/>
<evidence type="ECO:0000256" key="6">
    <source>
        <dbReference type="ARBA" id="ARBA00022729"/>
    </source>
</evidence>
<dbReference type="SMART" id="SM00636">
    <property type="entry name" value="Glyco_18"/>
    <property type="match status" value="1"/>
</dbReference>
<evidence type="ECO:0000313" key="15">
    <source>
        <dbReference type="EMBL" id="KAF4455042.1"/>
    </source>
</evidence>